<feature type="region of interest" description="Disordered" evidence="1">
    <location>
        <begin position="1"/>
        <end position="26"/>
    </location>
</feature>
<dbReference type="AlphaFoldDB" id="A0A524RLB4"/>
<evidence type="ECO:0000313" key="3">
    <source>
        <dbReference type="EMBL" id="TGG90864.1"/>
    </source>
</evidence>
<proteinExistence type="predicted"/>
<protein>
    <submittedName>
        <fullName evidence="3">Uncharacterized protein</fullName>
    </submittedName>
</protein>
<keyword evidence="2" id="KW-0472">Membrane</keyword>
<comment type="caution">
    <text evidence="3">The sequence shown here is derived from an EMBL/GenBank/DDBJ whole genome shotgun (WGS) entry which is preliminary data.</text>
</comment>
<gene>
    <name evidence="3" type="ORF">ERJ67_09060</name>
</gene>
<dbReference type="Proteomes" id="UP000317990">
    <property type="component" value="Unassembled WGS sequence"/>
</dbReference>
<sequence>MVTDRERDLYHQRRPVGSTRRGRTTRRWDRPWQRRLVLLVVGLLVAAFLGKVIPYWMAFVVVGLGVWWLWRER</sequence>
<feature type="compositionally biased region" description="Basic and acidic residues" evidence="1">
    <location>
        <begin position="1"/>
        <end position="11"/>
    </location>
</feature>
<name>A0A524RLB4_9CHRO</name>
<feature type="transmembrane region" description="Helical" evidence="2">
    <location>
        <begin position="36"/>
        <end position="69"/>
    </location>
</feature>
<reference evidence="3 4" key="1">
    <citation type="journal article" date="2019" name="mSystems">
        <title>Life at home and on the roam: Genomic adaptions reflect the dual lifestyle of an intracellular, facultative symbiont.</title>
        <authorList>
            <person name="Burgsdorf I."/>
        </authorList>
    </citation>
    <scope>NUCLEOTIDE SEQUENCE [LARGE SCALE GENOMIC DNA]</scope>
    <source>
        <strain evidence="3">277cV</strain>
    </source>
</reference>
<accession>A0A524RLB4</accession>
<evidence type="ECO:0000256" key="1">
    <source>
        <dbReference type="SAM" id="MobiDB-lite"/>
    </source>
</evidence>
<dbReference type="EMBL" id="SRMO01000084">
    <property type="protein sequence ID" value="TGG90864.1"/>
    <property type="molecule type" value="Genomic_DNA"/>
</dbReference>
<evidence type="ECO:0000313" key="4">
    <source>
        <dbReference type="Proteomes" id="UP000317990"/>
    </source>
</evidence>
<keyword evidence="2" id="KW-0812">Transmembrane</keyword>
<evidence type="ECO:0000256" key="2">
    <source>
        <dbReference type="SAM" id="Phobius"/>
    </source>
</evidence>
<organism evidence="3 4">
    <name type="scientific">Aphanocapsa feldmannii 277cV</name>
    <dbReference type="NCBI Taxonomy" id="2507553"/>
    <lineage>
        <taxon>Bacteria</taxon>
        <taxon>Bacillati</taxon>
        <taxon>Cyanobacteriota</taxon>
        <taxon>Cyanophyceae</taxon>
        <taxon>Oscillatoriophycideae</taxon>
        <taxon>Chroococcales</taxon>
        <taxon>Microcystaceae</taxon>
        <taxon>Aphanocapsa</taxon>
    </lineage>
</organism>
<keyword evidence="2" id="KW-1133">Transmembrane helix</keyword>